<evidence type="ECO:0000256" key="8">
    <source>
        <dbReference type="SAM" id="Phobius"/>
    </source>
</evidence>
<feature type="transmembrane region" description="Helical" evidence="8">
    <location>
        <begin position="377"/>
        <end position="397"/>
    </location>
</feature>
<keyword evidence="5 8" id="KW-0812">Transmembrane</keyword>
<feature type="transmembrane region" description="Helical" evidence="8">
    <location>
        <begin position="98"/>
        <end position="120"/>
    </location>
</feature>
<feature type="transmembrane region" description="Helical" evidence="8">
    <location>
        <begin position="530"/>
        <end position="555"/>
    </location>
</feature>
<protein>
    <submittedName>
        <fullName evidence="10">Permease</fullName>
    </submittedName>
</protein>
<dbReference type="Gene3D" id="3.30.70.1450">
    <property type="entry name" value="Regulator of K+ conductance, C-terminal domain"/>
    <property type="match status" value="2"/>
</dbReference>
<reference evidence="10 11" key="1">
    <citation type="submission" date="2017-09" db="EMBL/GenBank/DDBJ databases">
        <title>Complete genome sequence of Verrucomicrobial strain HZ-65, isolated from freshwater.</title>
        <authorList>
            <person name="Choi A."/>
        </authorList>
    </citation>
    <scope>NUCLEOTIDE SEQUENCE [LARGE SCALE GENOMIC DNA]</scope>
    <source>
        <strain evidence="10 11">HZ-65</strain>
    </source>
</reference>
<dbReference type="EMBL" id="CP023344">
    <property type="protein sequence ID" value="ATC65742.1"/>
    <property type="molecule type" value="Genomic_DNA"/>
</dbReference>
<feature type="transmembrane region" description="Helical" evidence="8">
    <location>
        <begin position="12"/>
        <end position="33"/>
    </location>
</feature>
<feature type="transmembrane region" description="Helical" evidence="8">
    <location>
        <begin position="168"/>
        <end position="188"/>
    </location>
</feature>
<dbReference type="SUPFAM" id="SSF116726">
    <property type="entry name" value="TrkA C-terminal domain-like"/>
    <property type="match status" value="2"/>
</dbReference>
<evidence type="ECO:0000259" key="9">
    <source>
        <dbReference type="PROSITE" id="PS51202"/>
    </source>
</evidence>
<evidence type="ECO:0000256" key="1">
    <source>
        <dbReference type="ARBA" id="ARBA00004651"/>
    </source>
</evidence>
<dbReference type="GO" id="GO:0005886">
    <property type="term" value="C:plasma membrane"/>
    <property type="evidence" value="ECO:0007669"/>
    <property type="project" value="UniProtKB-SubCell"/>
</dbReference>
<evidence type="ECO:0000256" key="2">
    <source>
        <dbReference type="ARBA" id="ARBA00009854"/>
    </source>
</evidence>
<feature type="domain" description="RCK C-terminal" evidence="9">
    <location>
        <begin position="284"/>
        <end position="368"/>
    </location>
</feature>
<proteinExistence type="inferred from homology"/>
<dbReference type="RefSeq" id="WP_096057371.1">
    <property type="nucleotide sequence ID" value="NZ_CP023344.1"/>
</dbReference>
<dbReference type="KEGG" id="vbh:CMV30_18300"/>
<feature type="transmembrane region" description="Helical" evidence="8">
    <location>
        <begin position="70"/>
        <end position="91"/>
    </location>
</feature>
<name>A0A290QN90_9BACT</name>
<feature type="transmembrane region" description="Helical" evidence="8">
    <location>
        <begin position="497"/>
        <end position="518"/>
    </location>
</feature>
<comment type="subcellular location">
    <subcellularLocation>
        <location evidence="1">Cell membrane</location>
        <topology evidence="1">Multi-pass membrane protein</topology>
    </subcellularLocation>
</comment>
<dbReference type="PANTHER" id="PTHR30445:SF3">
    <property type="entry name" value="TRANSPORT PROTEIN YIDE-RELATED"/>
    <property type="match status" value="1"/>
</dbReference>
<keyword evidence="3" id="KW-0813">Transport</keyword>
<evidence type="ECO:0000256" key="6">
    <source>
        <dbReference type="ARBA" id="ARBA00022989"/>
    </source>
</evidence>
<keyword evidence="11" id="KW-1185">Reference proteome</keyword>
<feature type="transmembrane region" description="Helical" evidence="8">
    <location>
        <begin position="409"/>
        <end position="431"/>
    </location>
</feature>
<evidence type="ECO:0000256" key="5">
    <source>
        <dbReference type="ARBA" id="ARBA00022692"/>
    </source>
</evidence>
<accession>A0A290QN90</accession>
<evidence type="ECO:0000256" key="7">
    <source>
        <dbReference type="ARBA" id="ARBA00023136"/>
    </source>
</evidence>
<dbReference type="NCBIfam" id="NF003007">
    <property type="entry name" value="PRK03818.1"/>
    <property type="match status" value="1"/>
</dbReference>
<gene>
    <name evidence="10" type="ORF">CMV30_18300</name>
</gene>
<dbReference type="AlphaFoldDB" id="A0A290QN90"/>
<evidence type="ECO:0000256" key="4">
    <source>
        <dbReference type="ARBA" id="ARBA00022475"/>
    </source>
</evidence>
<dbReference type="InterPro" id="IPR036721">
    <property type="entry name" value="RCK_C_sf"/>
</dbReference>
<comment type="similarity">
    <text evidence="2">Belongs to the AAE transporter (TC 2.A.81) family.</text>
</comment>
<dbReference type="InterPro" id="IPR006512">
    <property type="entry name" value="YidE_YbjL"/>
</dbReference>
<keyword evidence="4" id="KW-1003">Cell membrane</keyword>
<organism evidence="10 11">
    <name type="scientific">Nibricoccus aquaticus</name>
    <dbReference type="NCBI Taxonomy" id="2576891"/>
    <lineage>
        <taxon>Bacteria</taxon>
        <taxon>Pseudomonadati</taxon>
        <taxon>Verrucomicrobiota</taxon>
        <taxon>Opitutia</taxon>
        <taxon>Opitutales</taxon>
        <taxon>Opitutaceae</taxon>
        <taxon>Nibricoccus</taxon>
    </lineage>
</organism>
<dbReference type="Pfam" id="PF02080">
    <property type="entry name" value="TrkA_C"/>
    <property type="match status" value="2"/>
</dbReference>
<evidence type="ECO:0000256" key="3">
    <source>
        <dbReference type="ARBA" id="ARBA00022448"/>
    </source>
</evidence>
<keyword evidence="6 8" id="KW-1133">Transmembrane helix</keyword>
<feature type="transmembrane region" description="Helical" evidence="8">
    <location>
        <begin position="40"/>
        <end position="58"/>
    </location>
</feature>
<dbReference type="Proteomes" id="UP000217265">
    <property type="component" value="Chromosome"/>
</dbReference>
<dbReference type="InterPro" id="IPR050144">
    <property type="entry name" value="AAE_transporter"/>
</dbReference>
<evidence type="ECO:0000313" key="11">
    <source>
        <dbReference type="Proteomes" id="UP000217265"/>
    </source>
</evidence>
<feature type="transmembrane region" description="Helical" evidence="8">
    <location>
        <begin position="470"/>
        <end position="490"/>
    </location>
</feature>
<dbReference type="NCBIfam" id="TIGR01625">
    <property type="entry name" value="YidE_YbjL_dupl"/>
    <property type="match status" value="2"/>
</dbReference>
<dbReference type="InterPro" id="IPR006037">
    <property type="entry name" value="RCK_C"/>
</dbReference>
<sequence length="556" mass="58832">MDWIVTLFTHESVAHAVIGFSIVIALGLGIGAIRVFGIKLGVAGVLFAGIACGHFGMQLNPEVLEFIREFGLILFVFAIGLQVGPGFFASFRRQGVTLNILAATTVILGSLITIGLFKFASVPLPAAMGLLSGATTNTPSLGAAGQALRQFAETTPAMLTQLGMAYAVAYPFGIIGTILAMIAVRVFFRINIATEARELEDARKSDKRDVHALTLEVQNPNLFGVTISRVPGLVEGKAVISRLHRDGVSQLARPDTVLQRGDILTVVMPADRADTLRIAIGNPTTAIPATGTGQLTTRRVLITRENVLGKGVNKLDLHTRFGVNVTRVSRTGEDFTATSGLTLQFGDLLTIVGHEADVRNAAAALGDSAKDLNHPRLAPIFVGIALGVLLGSMPFYIPGMPAALKLGLAGGPLFVAIILSRVGNFGSLVWYMPPSANHLMREMGIALFLACVGLRAGGAFFDVLLHGGGLRWMLLGTIVTLVPVLVIGFIGRKFFKINYVSLCGVIAGSMTDPPALAFAQTVTGSEATSVAYATVYPLTMILRIFAAQLIVLLFFA</sequence>
<dbReference type="OrthoDB" id="9155749at2"/>
<feature type="domain" description="RCK C-terminal" evidence="9">
    <location>
        <begin position="197"/>
        <end position="282"/>
    </location>
</feature>
<evidence type="ECO:0000313" key="10">
    <source>
        <dbReference type="EMBL" id="ATC65742.1"/>
    </source>
</evidence>
<dbReference type="GO" id="GO:0006813">
    <property type="term" value="P:potassium ion transport"/>
    <property type="evidence" value="ECO:0007669"/>
    <property type="project" value="InterPro"/>
</dbReference>
<feature type="transmembrane region" description="Helical" evidence="8">
    <location>
        <begin position="443"/>
        <end position="464"/>
    </location>
</feature>
<dbReference type="PROSITE" id="PS51202">
    <property type="entry name" value="RCK_C"/>
    <property type="match status" value="2"/>
</dbReference>
<dbReference type="PANTHER" id="PTHR30445">
    <property type="entry name" value="K(+)_H(+) ANTIPORTER SUBUNIT KHTT"/>
    <property type="match status" value="1"/>
</dbReference>
<dbReference type="GO" id="GO:0008324">
    <property type="term" value="F:monoatomic cation transmembrane transporter activity"/>
    <property type="evidence" value="ECO:0007669"/>
    <property type="project" value="InterPro"/>
</dbReference>
<dbReference type="Pfam" id="PF06826">
    <property type="entry name" value="Asp-Al_Ex"/>
    <property type="match status" value="2"/>
</dbReference>
<keyword evidence="7 8" id="KW-0472">Membrane</keyword>